<evidence type="ECO:0000313" key="1">
    <source>
        <dbReference type="EMBL" id="KAF8763813.1"/>
    </source>
</evidence>
<proteinExistence type="predicted"/>
<keyword evidence="2" id="KW-1185">Reference proteome</keyword>
<organism evidence="1 2">
    <name type="scientific">Argiope bruennichi</name>
    <name type="common">Wasp spider</name>
    <name type="synonym">Aranea bruennichi</name>
    <dbReference type="NCBI Taxonomy" id="94029"/>
    <lineage>
        <taxon>Eukaryota</taxon>
        <taxon>Metazoa</taxon>
        <taxon>Ecdysozoa</taxon>
        <taxon>Arthropoda</taxon>
        <taxon>Chelicerata</taxon>
        <taxon>Arachnida</taxon>
        <taxon>Araneae</taxon>
        <taxon>Araneomorphae</taxon>
        <taxon>Entelegynae</taxon>
        <taxon>Araneoidea</taxon>
        <taxon>Araneidae</taxon>
        <taxon>Argiope</taxon>
    </lineage>
</organism>
<comment type="caution">
    <text evidence="1">The sequence shown here is derived from an EMBL/GenBank/DDBJ whole genome shotgun (WGS) entry which is preliminary data.</text>
</comment>
<gene>
    <name evidence="1" type="ORF">HNY73_021952</name>
</gene>
<dbReference type="EMBL" id="JABXBU010002231">
    <property type="protein sequence ID" value="KAF8763813.1"/>
    <property type="molecule type" value="Genomic_DNA"/>
</dbReference>
<reference evidence="1" key="1">
    <citation type="journal article" date="2020" name="bioRxiv">
        <title>Chromosome-level reference genome of the European wasp spider Argiope bruennichi: a resource for studies on range expansion and evolutionary adaptation.</title>
        <authorList>
            <person name="Sheffer M.M."/>
            <person name="Hoppe A."/>
            <person name="Krehenwinkel H."/>
            <person name="Uhl G."/>
            <person name="Kuss A.W."/>
            <person name="Jensen L."/>
            <person name="Jensen C."/>
            <person name="Gillespie R.G."/>
            <person name="Hoff K.J."/>
            <person name="Prost S."/>
        </authorList>
    </citation>
    <scope>NUCLEOTIDE SEQUENCE</scope>
</reference>
<sequence length="81" mass="8762">MKFDFIPRDIESVVDFFLKPKELSSPTIEVIPSIPEPVITISKAFGAAGSVARSTAMKSILFVNLPLGFALGEKVTKGTKH</sequence>
<protein>
    <submittedName>
        <fullName evidence="1">Uncharacterized protein</fullName>
    </submittedName>
</protein>
<name>A0A8T0E044_ARGBR</name>
<accession>A0A8T0E044</accession>
<reference evidence="1" key="2">
    <citation type="submission" date="2020-06" db="EMBL/GenBank/DDBJ databases">
        <authorList>
            <person name="Sheffer M."/>
        </authorList>
    </citation>
    <scope>NUCLEOTIDE SEQUENCE</scope>
</reference>
<dbReference type="AlphaFoldDB" id="A0A8T0E044"/>
<dbReference type="Proteomes" id="UP000807504">
    <property type="component" value="Unassembled WGS sequence"/>
</dbReference>
<evidence type="ECO:0000313" key="2">
    <source>
        <dbReference type="Proteomes" id="UP000807504"/>
    </source>
</evidence>